<gene>
    <name evidence="1" type="ORF">M3215_20755</name>
</gene>
<proteinExistence type="predicted"/>
<comment type="caution">
    <text evidence="1">The sequence shown here is derived from an EMBL/GenBank/DDBJ whole genome shotgun (WGS) entry which is preliminary data.</text>
</comment>
<organism evidence="1 2">
    <name type="scientific">Bacillus cytotoxicus</name>
    <dbReference type="NCBI Taxonomy" id="580165"/>
    <lineage>
        <taxon>Bacteria</taxon>
        <taxon>Bacillati</taxon>
        <taxon>Bacillota</taxon>
        <taxon>Bacilli</taxon>
        <taxon>Bacillales</taxon>
        <taxon>Bacillaceae</taxon>
        <taxon>Bacillus</taxon>
        <taxon>Bacillus cereus group</taxon>
    </lineage>
</organism>
<evidence type="ECO:0000313" key="1">
    <source>
        <dbReference type="EMBL" id="MCM3738147.1"/>
    </source>
</evidence>
<accession>A0ACC6ADL3</accession>
<protein>
    <submittedName>
        <fullName evidence="1">YppG family protein</fullName>
    </submittedName>
</protein>
<dbReference type="Proteomes" id="UP001202289">
    <property type="component" value="Unassembled WGS sequence"/>
</dbReference>
<evidence type="ECO:0000313" key="2">
    <source>
        <dbReference type="Proteomes" id="UP001202289"/>
    </source>
</evidence>
<sequence length="178" mass="21284">MFQRPNMYQNEQASYLYPNMYQNEQASHLRPNMYQNEQASYLHPNMYQNEQASHLRPNMYQNEQDPYLRYNMYPFMPYYTNYTNYFQPFQLPNVNQSMFYPPKQPIQPVFQPHTPYPMMNKQNNTKQQPSQFSSFVSQFKTSDGNYDINKMMGTAGQMMNAMNQITGIVKQVGGFFIK</sequence>
<name>A0ACC6ADL3_9BACI</name>
<dbReference type="EMBL" id="JAMBOP010000035">
    <property type="protein sequence ID" value="MCM3738147.1"/>
    <property type="molecule type" value="Genomic_DNA"/>
</dbReference>
<keyword evidence="2" id="KW-1185">Reference proteome</keyword>
<reference evidence="1" key="1">
    <citation type="submission" date="2022-05" db="EMBL/GenBank/DDBJ databases">
        <title>Comparative Genomics of Spacecraft Associated Microbes.</title>
        <authorList>
            <person name="Tran M.T."/>
            <person name="Wright A."/>
            <person name="Seuylemezian A."/>
            <person name="Eisen J."/>
            <person name="Coil D."/>
        </authorList>
    </citation>
    <scope>NUCLEOTIDE SEQUENCE</scope>
    <source>
        <strain evidence="1">FAIRING 10M-2.2</strain>
    </source>
</reference>